<dbReference type="eggNOG" id="COG1269">
    <property type="taxonomic scope" value="Bacteria"/>
</dbReference>
<proteinExistence type="inferred from homology"/>
<dbReference type="PANTHER" id="PTHR11629:SF63">
    <property type="entry name" value="V-TYPE PROTON ATPASE SUBUNIT A"/>
    <property type="match status" value="1"/>
</dbReference>
<dbReference type="Gene3D" id="3.30.70.2750">
    <property type="match status" value="1"/>
</dbReference>
<evidence type="ECO:0000256" key="4">
    <source>
        <dbReference type="ARBA" id="ARBA00022692"/>
    </source>
</evidence>
<comment type="similarity">
    <text evidence="2">Belongs to the V-ATPase 116 kDa subunit family.</text>
</comment>
<organism evidence="10 11">
    <name type="scientific">Blautia hydrogenotrophica (strain DSM 10507 / JCM 14656 / S5a33)</name>
    <name type="common">Ruminococcus hydrogenotrophicus</name>
    <dbReference type="NCBI Taxonomy" id="476272"/>
    <lineage>
        <taxon>Bacteria</taxon>
        <taxon>Bacillati</taxon>
        <taxon>Bacillota</taxon>
        <taxon>Clostridia</taxon>
        <taxon>Lachnospirales</taxon>
        <taxon>Lachnospiraceae</taxon>
        <taxon>Blautia</taxon>
    </lineage>
</organism>
<comment type="caution">
    <text evidence="10">The sequence shown here is derived from an EMBL/GenBank/DDBJ whole genome shotgun (WGS) entry which is preliminary data.</text>
</comment>
<keyword evidence="11" id="KW-1185">Reference proteome</keyword>
<keyword evidence="8" id="KW-0175">Coiled coil</keyword>
<keyword evidence="5 9" id="KW-1133">Transmembrane helix</keyword>
<accession>C0CJT1</accession>
<dbReference type="GO" id="GO:0007035">
    <property type="term" value="P:vacuolar acidification"/>
    <property type="evidence" value="ECO:0007669"/>
    <property type="project" value="TreeGrafter"/>
</dbReference>
<dbReference type="Pfam" id="PF01496">
    <property type="entry name" value="V_ATPase_I"/>
    <property type="match status" value="2"/>
</dbReference>
<protein>
    <submittedName>
        <fullName evidence="10">Uncharacterized protein</fullName>
    </submittedName>
</protein>
<keyword evidence="3" id="KW-0813">Transport</keyword>
<feature type="transmembrane region" description="Helical" evidence="9">
    <location>
        <begin position="580"/>
        <end position="598"/>
    </location>
</feature>
<dbReference type="Gene3D" id="3.30.70.2170">
    <property type="match status" value="1"/>
</dbReference>
<dbReference type="GO" id="GO:0051117">
    <property type="term" value="F:ATPase binding"/>
    <property type="evidence" value="ECO:0007669"/>
    <property type="project" value="TreeGrafter"/>
</dbReference>
<dbReference type="GeneID" id="86820381"/>
<feature type="transmembrane region" description="Helical" evidence="9">
    <location>
        <begin position="526"/>
        <end position="546"/>
    </location>
</feature>
<dbReference type="GO" id="GO:0046961">
    <property type="term" value="F:proton-transporting ATPase activity, rotational mechanism"/>
    <property type="evidence" value="ECO:0007669"/>
    <property type="project" value="InterPro"/>
</dbReference>
<feature type="transmembrane region" description="Helical" evidence="9">
    <location>
        <begin position="457"/>
        <end position="481"/>
    </location>
</feature>
<evidence type="ECO:0000256" key="8">
    <source>
        <dbReference type="SAM" id="Coils"/>
    </source>
</evidence>
<feature type="transmembrane region" description="Helical" evidence="9">
    <location>
        <begin position="604"/>
        <end position="628"/>
    </location>
</feature>
<dbReference type="HOGENOM" id="CLU_025558_1_0_9"/>
<keyword evidence="6" id="KW-0406">Ion transport</keyword>
<evidence type="ECO:0000256" key="1">
    <source>
        <dbReference type="ARBA" id="ARBA00004141"/>
    </source>
</evidence>
<feature type="coiled-coil region" evidence="8">
    <location>
        <begin position="233"/>
        <end position="260"/>
    </location>
</feature>
<evidence type="ECO:0000256" key="2">
    <source>
        <dbReference type="ARBA" id="ARBA00009904"/>
    </source>
</evidence>
<keyword evidence="4 9" id="KW-0812">Transmembrane</keyword>
<dbReference type="AlphaFoldDB" id="C0CJT1"/>
<feature type="transmembrane region" description="Helical" evidence="9">
    <location>
        <begin position="411"/>
        <end position="437"/>
    </location>
</feature>
<dbReference type="InterPro" id="IPR002490">
    <property type="entry name" value="V-ATPase_116kDa_su"/>
</dbReference>
<evidence type="ECO:0000256" key="6">
    <source>
        <dbReference type="ARBA" id="ARBA00023065"/>
    </source>
</evidence>
<gene>
    <name evidence="10" type="ORF">RUMHYD_01101</name>
</gene>
<dbReference type="Proteomes" id="UP000003100">
    <property type="component" value="Unassembled WGS sequence"/>
</dbReference>
<feature type="transmembrane region" description="Helical" evidence="9">
    <location>
        <begin position="493"/>
        <end position="514"/>
    </location>
</feature>
<evidence type="ECO:0000313" key="10">
    <source>
        <dbReference type="EMBL" id="EEG49969.1"/>
    </source>
</evidence>
<keyword evidence="7 9" id="KW-0472">Membrane</keyword>
<dbReference type="EMBL" id="ACBZ01000048">
    <property type="protein sequence ID" value="EEG49969.1"/>
    <property type="molecule type" value="Genomic_DNA"/>
</dbReference>
<evidence type="ECO:0000256" key="9">
    <source>
        <dbReference type="SAM" id="Phobius"/>
    </source>
</evidence>
<reference evidence="10 11" key="2">
    <citation type="submission" date="2009-02" db="EMBL/GenBank/DDBJ databases">
        <title>Draft genome sequence of Blautia hydrogenotrophica DSM 10507 (Ruminococcus hydrogenotrophicus DSM 10507).</title>
        <authorList>
            <person name="Sudarsanam P."/>
            <person name="Ley R."/>
            <person name="Guruge J."/>
            <person name="Turnbaugh P.J."/>
            <person name="Mahowald M."/>
            <person name="Liep D."/>
            <person name="Gordon J."/>
        </authorList>
    </citation>
    <scope>NUCLEOTIDE SEQUENCE [LARGE SCALE GENOMIC DNA]</scope>
    <source>
        <strain evidence="11">DSM 10507 / JCM 14656 / S5a33</strain>
    </source>
</reference>
<evidence type="ECO:0000256" key="7">
    <source>
        <dbReference type="ARBA" id="ARBA00023136"/>
    </source>
</evidence>
<dbReference type="GO" id="GO:0033179">
    <property type="term" value="C:proton-transporting V-type ATPase, V0 domain"/>
    <property type="evidence" value="ECO:0007669"/>
    <property type="project" value="InterPro"/>
</dbReference>
<dbReference type="PANTHER" id="PTHR11629">
    <property type="entry name" value="VACUOLAR PROTON ATPASES"/>
    <property type="match status" value="1"/>
</dbReference>
<reference evidence="10 11" key="1">
    <citation type="submission" date="2009-01" db="EMBL/GenBank/DDBJ databases">
        <authorList>
            <person name="Fulton L."/>
            <person name="Clifton S."/>
            <person name="Fulton B."/>
            <person name="Xu J."/>
            <person name="Minx P."/>
            <person name="Pepin K.H."/>
            <person name="Johnson M."/>
            <person name="Bhonagiri V."/>
            <person name="Nash W.E."/>
            <person name="Mardis E.R."/>
            <person name="Wilson R.K."/>
        </authorList>
    </citation>
    <scope>NUCLEOTIDE SEQUENCE [LARGE SCALE GENOMIC DNA]</scope>
    <source>
        <strain evidence="11">DSM 10507 / JCM 14656 / S5a33</strain>
    </source>
</reference>
<dbReference type="PATRIC" id="fig|476272.21.peg.2446"/>
<dbReference type="GO" id="GO:0016471">
    <property type="term" value="C:vacuolar proton-transporting V-type ATPase complex"/>
    <property type="evidence" value="ECO:0007669"/>
    <property type="project" value="TreeGrafter"/>
</dbReference>
<feature type="transmembrane region" description="Helical" evidence="9">
    <location>
        <begin position="363"/>
        <end position="390"/>
    </location>
</feature>
<sequence>MAVLQMQRFSICAMKKNRKAILEELQALGIMEIDTSIVEDAALRKANTLEVRQGFDKKAVQIDHALEILQEYAPEKTSMFSSLEGRALVEKSEYDQITEGKDKVLESANELLTLKKQLTENKAKAVKVENQIESLEPWLSLDIPMGYQGTKFTAVLIGSFGGQLTLEQIYERLAQEAPELEAMDIQVISSDQDQTCVTVFCLRDQATKMEEALRSMGFSKPSMVTDEIPSKQKEKLEQEVKNLEQENAGIEKQIQSYAESRQKLKIVSDYFRARAQKYEVLGEVLQSRQTFLISGYVPEKDTAALQKHMEEKYDLVVDVETPDPEEAPVLLKNNKIAGSVEGVLASYGLPKAGEIDPSAIMSFFYIVFFGLMLSDAAYGVLVFIACAVIIKKFPRMEEGMQKAIRMFMYCGLSTVFWGLMFGGIFGDAVTVVARVFFGKEIVVPALWFVPLEEPMTLLMFCMLFGIIHLFVGLGIKGYLCIKNKQYLDFFCDVVLWYLFLIGLILMLLPSKIFASMSPIAIVFPPALQMLAKVLAIVGAVGLLLMSGRANKNPALRIALGAYDLYNITGWLSDVLSYSRLLALGLATGVIASVVNQMGSMMGKGIIGAIFFIIVFIVGHAMNMAINLLGAYVHTNRLQFVEFFGKFYEGGGRPFQPFKAKTKYVDVKEETSL</sequence>
<name>C0CJT1_BLAHS</name>
<comment type="subcellular location">
    <subcellularLocation>
        <location evidence="1">Membrane</location>
        <topology evidence="1">Multi-pass membrane protein</topology>
    </subcellularLocation>
</comment>
<dbReference type="Gene3D" id="1.20.1460.20">
    <property type="match status" value="1"/>
</dbReference>
<evidence type="ECO:0000256" key="3">
    <source>
        <dbReference type="ARBA" id="ARBA00022448"/>
    </source>
</evidence>
<dbReference type="RefSeq" id="WP_005946932.1">
    <property type="nucleotide sequence ID" value="NZ_CP136423.1"/>
</dbReference>
<evidence type="ECO:0000256" key="5">
    <source>
        <dbReference type="ARBA" id="ARBA00022989"/>
    </source>
</evidence>
<evidence type="ECO:0000313" key="11">
    <source>
        <dbReference type="Proteomes" id="UP000003100"/>
    </source>
</evidence>